<reference evidence="2" key="1">
    <citation type="submission" date="2020-12" db="EMBL/GenBank/DDBJ databases">
        <title>Marinomonas arctica sp. nov., a psychrotolerant bacterium isolated from the Arctic.</title>
        <authorList>
            <person name="Zhang Y."/>
        </authorList>
    </citation>
    <scope>NUCLEOTIDE SEQUENCE</scope>
    <source>
        <strain evidence="2">C1424</strain>
    </source>
</reference>
<name>A0A934JXJ6_9GAMM</name>
<accession>A0A934JXJ6</accession>
<comment type="caution">
    <text evidence="2">The sequence shown here is derived from an EMBL/GenBank/DDBJ whole genome shotgun (WGS) entry which is preliminary data.</text>
</comment>
<feature type="region of interest" description="Disordered" evidence="1">
    <location>
        <begin position="61"/>
        <end position="83"/>
    </location>
</feature>
<organism evidence="2 3">
    <name type="scientific">Marinomonas transparens</name>
    <dbReference type="NCBI Taxonomy" id="2795388"/>
    <lineage>
        <taxon>Bacteria</taxon>
        <taxon>Pseudomonadati</taxon>
        <taxon>Pseudomonadota</taxon>
        <taxon>Gammaproteobacteria</taxon>
        <taxon>Oceanospirillales</taxon>
        <taxon>Oceanospirillaceae</taxon>
        <taxon>Marinomonas</taxon>
    </lineage>
</organism>
<dbReference type="AlphaFoldDB" id="A0A934JXJ6"/>
<proteinExistence type="predicted"/>
<evidence type="ECO:0000256" key="1">
    <source>
        <dbReference type="SAM" id="MobiDB-lite"/>
    </source>
</evidence>
<evidence type="ECO:0000313" key="3">
    <source>
        <dbReference type="Proteomes" id="UP000628710"/>
    </source>
</evidence>
<sequence>MTSHASFSLLTQKSQTGWIMVEMVLCLALLAVVLHLAQRQSANQWQSIQVAEQQRQYRESQYKQAQMKSLTGSDNGLNGDNTTNKADYPSCQLCTGDDLIKWFNAAQGAGTNLIDR</sequence>
<protein>
    <submittedName>
        <fullName evidence="2">Uncharacterized protein</fullName>
    </submittedName>
</protein>
<evidence type="ECO:0000313" key="2">
    <source>
        <dbReference type="EMBL" id="MBJ7539105.1"/>
    </source>
</evidence>
<feature type="compositionally biased region" description="Polar residues" evidence="1">
    <location>
        <begin position="62"/>
        <end position="83"/>
    </location>
</feature>
<dbReference type="RefSeq" id="WP_199469511.1">
    <property type="nucleotide sequence ID" value="NZ_JAEMNX010000021.1"/>
</dbReference>
<gene>
    <name evidence="2" type="ORF">I8J31_15620</name>
</gene>
<dbReference type="EMBL" id="JAEMNX010000021">
    <property type="protein sequence ID" value="MBJ7539105.1"/>
    <property type="molecule type" value="Genomic_DNA"/>
</dbReference>
<keyword evidence="3" id="KW-1185">Reference proteome</keyword>
<dbReference type="Proteomes" id="UP000628710">
    <property type="component" value="Unassembled WGS sequence"/>
</dbReference>